<dbReference type="InterPro" id="IPR001179">
    <property type="entry name" value="PPIase_FKBP_dom"/>
</dbReference>
<keyword evidence="1" id="KW-0697">Rotamase</keyword>
<reference evidence="3" key="1">
    <citation type="submission" date="2021-10" db="EMBL/GenBank/DDBJ databases">
        <title>De novo Genome Assembly of Clathrus columnatus (Basidiomycota, Fungi) Using Illumina and Nanopore Sequence Data.</title>
        <authorList>
            <person name="Ogiso-Tanaka E."/>
            <person name="Itagaki H."/>
            <person name="Hosoya T."/>
            <person name="Hosaka K."/>
        </authorList>
    </citation>
    <scope>NUCLEOTIDE SEQUENCE</scope>
    <source>
        <strain evidence="3">MO-923</strain>
    </source>
</reference>
<name>A0AAV5ADZ4_9AGAM</name>
<dbReference type="InterPro" id="IPR046357">
    <property type="entry name" value="PPIase_dom_sf"/>
</dbReference>
<dbReference type="SUPFAM" id="SSF54534">
    <property type="entry name" value="FKBP-like"/>
    <property type="match status" value="1"/>
</dbReference>
<comment type="caution">
    <text evidence="3">The sequence shown here is derived from an EMBL/GenBank/DDBJ whole genome shotgun (WGS) entry which is preliminary data.</text>
</comment>
<evidence type="ECO:0000256" key="1">
    <source>
        <dbReference type="PROSITE-ProRule" id="PRU00277"/>
    </source>
</evidence>
<sequence>MEDGFIITNIYLDTDIEIPPEHEVIMSFRINGVNSPDSIHTFKLDSQKLKIPPPSNAQDLSEQDLQKIVPVLPLIKQMLTELLYSPPEPFKSVHDHKGNVLILDLVIGNHDGKVVEKTSSIDLLYHGTVIEGNQFILVKSVPERIDLTDTKHPLGWHCGLLGMKIGGRRLIIVPPELAYLDYDDATFLHFHWKRGTVSSGKDIDWDVVANLVDAGSDVNIGSSTDSNGGSGVGLNAGSDVNLYAGSDANSNTGSDVDLDGPMQHRLST</sequence>
<keyword evidence="4" id="KW-1185">Reference proteome</keyword>
<dbReference type="AlphaFoldDB" id="A0AAV5ADZ4"/>
<dbReference type="EMBL" id="BPWL01000006">
    <property type="protein sequence ID" value="GJJ10888.1"/>
    <property type="molecule type" value="Genomic_DNA"/>
</dbReference>
<dbReference type="Proteomes" id="UP001050691">
    <property type="component" value="Unassembled WGS sequence"/>
</dbReference>
<feature type="domain" description="PPIase FKBP-type" evidence="2">
    <location>
        <begin position="118"/>
        <end position="179"/>
    </location>
</feature>
<comment type="catalytic activity">
    <reaction evidence="1">
        <text>[protein]-peptidylproline (omega=180) = [protein]-peptidylproline (omega=0)</text>
        <dbReference type="Rhea" id="RHEA:16237"/>
        <dbReference type="Rhea" id="RHEA-COMP:10747"/>
        <dbReference type="Rhea" id="RHEA-COMP:10748"/>
        <dbReference type="ChEBI" id="CHEBI:83833"/>
        <dbReference type="ChEBI" id="CHEBI:83834"/>
        <dbReference type="EC" id="5.2.1.8"/>
    </reaction>
</comment>
<accession>A0AAV5ADZ4</accession>
<evidence type="ECO:0000313" key="4">
    <source>
        <dbReference type="Proteomes" id="UP001050691"/>
    </source>
</evidence>
<dbReference type="GO" id="GO:0003755">
    <property type="term" value="F:peptidyl-prolyl cis-trans isomerase activity"/>
    <property type="evidence" value="ECO:0007669"/>
    <property type="project" value="UniProtKB-KW"/>
</dbReference>
<evidence type="ECO:0000259" key="2">
    <source>
        <dbReference type="PROSITE" id="PS50059"/>
    </source>
</evidence>
<evidence type="ECO:0000313" key="3">
    <source>
        <dbReference type="EMBL" id="GJJ10888.1"/>
    </source>
</evidence>
<keyword evidence="1" id="KW-0413">Isomerase</keyword>
<proteinExistence type="predicted"/>
<gene>
    <name evidence="3" type="ORF">Clacol_005116</name>
</gene>
<dbReference type="Pfam" id="PF00254">
    <property type="entry name" value="FKBP_C"/>
    <property type="match status" value="1"/>
</dbReference>
<dbReference type="PROSITE" id="PS50059">
    <property type="entry name" value="FKBP_PPIASE"/>
    <property type="match status" value="1"/>
</dbReference>
<organism evidence="3 4">
    <name type="scientific">Clathrus columnatus</name>
    <dbReference type="NCBI Taxonomy" id="1419009"/>
    <lineage>
        <taxon>Eukaryota</taxon>
        <taxon>Fungi</taxon>
        <taxon>Dikarya</taxon>
        <taxon>Basidiomycota</taxon>
        <taxon>Agaricomycotina</taxon>
        <taxon>Agaricomycetes</taxon>
        <taxon>Phallomycetidae</taxon>
        <taxon>Phallales</taxon>
        <taxon>Clathraceae</taxon>
        <taxon>Clathrus</taxon>
    </lineage>
</organism>
<dbReference type="Gene3D" id="3.10.50.40">
    <property type="match status" value="1"/>
</dbReference>
<protein>
    <recommendedName>
        <fullName evidence="1">peptidylprolyl isomerase</fullName>
        <ecNumber evidence="1">5.2.1.8</ecNumber>
    </recommendedName>
</protein>
<dbReference type="EC" id="5.2.1.8" evidence="1"/>